<accession>A0ACC1MC70</accession>
<name>A0ACC1MC70_9APHY</name>
<comment type="caution">
    <text evidence="1">The sequence shown here is derived from an EMBL/GenBank/DDBJ whole genome shotgun (WGS) entry which is preliminary data.</text>
</comment>
<dbReference type="Proteomes" id="UP001144978">
    <property type="component" value="Unassembled WGS sequence"/>
</dbReference>
<proteinExistence type="predicted"/>
<protein>
    <submittedName>
        <fullName evidence="1">Uncharacterized protein</fullName>
    </submittedName>
</protein>
<evidence type="ECO:0000313" key="2">
    <source>
        <dbReference type="Proteomes" id="UP001144978"/>
    </source>
</evidence>
<evidence type="ECO:0000313" key="1">
    <source>
        <dbReference type="EMBL" id="KAJ2958674.1"/>
    </source>
</evidence>
<reference evidence="1" key="1">
    <citation type="submission" date="2022-08" db="EMBL/GenBank/DDBJ databases">
        <title>Genome Sequence of Pycnoporus sanguineus.</title>
        <authorList>
            <person name="Buettner E."/>
        </authorList>
    </citation>
    <scope>NUCLEOTIDE SEQUENCE</scope>
    <source>
        <strain evidence="1">CG-C14</strain>
    </source>
</reference>
<keyword evidence="2" id="KW-1185">Reference proteome</keyword>
<organism evidence="1 2">
    <name type="scientific">Trametes sanguinea</name>
    <dbReference type="NCBI Taxonomy" id="158606"/>
    <lineage>
        <taxon>Eukaryota</taxon>
        <taxon>Fungi</taxon>
        <taxon>Dikarya</taxon>
        <taxon>Basidiomycota</taxon>
        <taxon>Agaricomycotina</taxon>
        <taxon>Agaricomycetes</taxon>
        <taxon>Polyporales</taxon>
        <taxon>Polyporaceae</taxon>
        <taxon>Trametes</taxon>
    </lineage>
</organism>
<gene>
    <name evidence="1" type="ORF">NUW54_g14521</name>
</gene>
<dbReference type="EMBL" id="JANSHE010007569">
    <property type="protein sequence ID" value="KAJ2958674.1"/>
    <property type="molecule type" value="Genomic_DNA"/>
</dbReference>
<sequence>MPKKPDMGSLAEVRGKCEHARAGGNDATVERPALVDFDALRVPSTKDELLVGRERCQHSWHVFRRMLYSYRSVLVLHEVVPPLRSGRRVRSLALKHADAYLKVRVHAQHIVALRLPKAAYYSAAEAALCCPDYDADVVAFPTESFDGLDGAIARVVINNDDLHLIRVHWRVDLRERAKEYE</sequence>